<reference evidence="1 2" key="1">
    <citation type="submission" date="2009-12" db="EMBL/GenBank/DDBJ databases">
        <authorList>
            <person name="Shrivastava S."/>
            <person name="Madupu R."/>
            <person name="Durkin A.S."/>
            <person name="Torralba M."/>
            <person name="Methe B."/>
            <person name="Sutton G.G."/>
            <person name="Strausberg R.L."/>
            <person name="Nelson K.E."/>
        </authorList>
    </citation>
    <scope>NUCLEOTIDE SEQUENCE [LARGE SCALE GENOMIC DNA]</scope>
    <source>
        <strain evidence="1 2">W5455</strain>
    </source>
</reference>
<protein>
    <submittedName>
        <fullName evidence="1">Uncharacterized protein</fullName>
    </submittedName>
</protein>
<name>A0ABM9ZWZ2_9BACT</name>
<gene>
    <name evidence="1" type="ORF">HMPREF7215_1547</name>
</gene>
<evidence type="ECO:0000313" key="2">
    <source>
        <dbReference type="Proteomes" id="UP000006462"/>
    </source>
</evidence>
<comment type="caution">
    <text evidence="1">The sequence shown here is derived from an EMBL/GenBank/DDBJ whole genome shotgun (WGS) entry which is preliminary data.</text>
</comment>
<accession>A0ABM9ZWZ2</accession>
<organism evidence="1 2">
    <name type="scientific">Pyramidobacter piscolens W5455</name>
    <dbReference type="NCBI Taxonomy" id="352165"/>
    <lineage>
        <taxon>Bacteria</taxon>
        <taxon>Thermotogati</taxon>
        <taxon>Synergistota</taxon>
        <taxon>Synergistia</taxon>
        <taxon>Synergistales</taxon>
        <taxon>Dethiosulfovibrionaceae</taxon>
        <taxon>Pyramidobacter</taxon>
    </lineage>
</organism>
<dbReference type="EMBL" id="ADFP01000039">
    <property type="protein sequence ID" value="EFB91462.1"/>
    <property type="molecule type" value="Genomic_DNA"/>
</dbReference>
<dbReference type="Proteomes" id="UP000006462">
    <property type="component" value="Unassembled WGS sequence"/>
</dbReference>
<proteinExistence type="predicted"/>
<keyword evidence="2" id="KW-1185">Reference proteome</keyword>
<evidence type="ECO:0000313" key="1">
    <source>
        <dbReference type="EMBL" id="EFB91462.1"/>
    </source>
</evidence>
<sequence>MSFTASNKSSASSLLTTDKFIQEKFIMKKRYRGATGLAASPIFTAAGRAARGALKNPSRFSVSRLHK</sequence>